<organism evidence="2 3">
    <name type="scientific">Carnegiea gigantea</name>
    <dbReference type="NCBI Taxonomy" id="171969"/>
    <lineage>
        <taxon>Eukaryota</taxon>
        <taxon>Viridiplantae</taxon>
        <taxon>Streptophyta</taxon>
        <taxon>Embryophyta</taxon>
        <taxon>Tracheophyta</taxon>
        <taxon>Spermatophyta</taxon>
        <taxon>Magnoliopsida</taxon>
        <taxon>eudicotyledons</taxon>
        <taxon>Gunneridae</taxon>
        <taxon>Pentapetalae</taxon>
        <taxon>Caryophyllales</taxon>
        <taxon>Cactineae</taxon>
        <taxon>Cactaceae</taxon>
        <taxon>Cactoideae</taxon>
        <taxon>Echinocereeae</taxon>
        <taxon>Carnegiea</taxon>
    </lineage>
</organism>
<comment type="caution">
    <text evidence="2">The sequence shown here is derived from an EMBL/GenBank/DDBJ whole genome shotgun (WGS) entry which is preliminary data.</text>
</comment>
<accession>A0A9Q1KWZ8</accession>
<feature type="region of interest" description="Disordered" evidence="1">
    <location>
        <begin position="196"/>
        <end position="215"/>
    </location>
</feature>
<keyword evidence="3" id="KW-1185">Reference proteome</keyword>
<name>A0A9Q1KWZ8_9CARY</name>
<protein>
    <submittedName>
        <fullName evidence="2">Uncharacterized protein</fullName>
    </submittedName>
</protein>
<gene>
    <name evidence="2" type="ORF">Cgig2_026941</name>
</gene>
<evidence type="ECO:0000313" key="3">
    <source>
        <dbReference type="Proteomes" id="UP001153076"/>
    </source>
</evidence>
<evidence type="ECO:0000256" key="1">
    <source>
        <dbReference type="SAM" id="MobiDB-lite"/>
    </source>
</evidence>
<feature type="region of interest" description="Disordered" evidence="1">
    <location>
        <begin position="34"/>
        <end position="61"/>
    </location>
</feature>
<sequence>MLPFQMATKPLTSEAIALTEKKMDMTLDDIIKMSKTNSSKSNKKQRPSNKNQRPFNGNRDKSLKIRQYMDSRSAVRQGVLAQRRTNFQGNSFPSAFEAARQAAMTQFRNRAANRNTAANWNKQRFLSECWYTGIAINGSGSDWQLHAFHQENFLMPHHELQMVHLGFDTLSQNPHHCSLYEFCIWIPTEAYSFSSSMKRPGGSSRRQGNPSNGGNFLKEAEKMQFQITIVWTSDPRLALNLVAADSPKSIET</sequence>
<dbReference type="EMBL" id="JAKOGI010000011">
    <property type="protein sequence ID" value="KAJ8451132.1"/>
    <property type="molecule type" value="Genomic_DNA"/>
</dbReference>
<dbReference type="PANTHER" id="PTHR36048:SF1">
    <property type="entry name" value="RIBOSOME MATURATION FACTOR"/>
    <property type="match status" value="1"/>
</dbReference>
<dbReference type="Proteomes" id="UP001153076">
    <property type="component" value="Unassembled WGS sequence"/>
</dbReference>
<dbReference type="PANTHER" id="PTHR36048">
    <property type="entry name" value="RIBOSOME MATURATION FACTOR"/>
    <property type="match status" value="1"/>
</dbReference>
<evidence type="ECO:0000313" key="2">
    <source>
        <dbReference type="EMBL" id="KAJ8451132.1"/>
    </source>
</evidence>
<proteinExistence type="predicted"/>
<reference evidence="2" key="1">
    <citation type="submission" date="2022-04" db="EMBL/GenBank/DDBJ databases">
        <title>Carnegiea gigantea Genome sequencing and assembly v2.</title>
        <authorList>
            <person name="Copetti D."/>
            <person name="Sanderson M.J."/>
            <person name="Burquez A."/>
            <person name="Wojciechowski M.F."/>
        </authorList>
    </citation>
    <scope>NUCLEOTIDE SEQUENCE</scope>
    <source>
        <strain evidence="2">SGP5-SGP5p</strain>
        <tissue evidence="2">Aerial part</tissue>
    </source>
</reference>
<dbReference type="OrthoDB" id="1902342at2759"/>
<feature type="compositionally biased region" description="Polar residues" evidence="1">
    <location>
        <begin position="204"/>
        <end position="214"/>
    </location>
</feature>
<dbReference type="AlphaFoldDB" id="A0A9Q1KWZ8"/>